<accession>A0A699XCM8</accession>
<gene>
    <name evidence="2" type="ORF">Tci_927727</name>
</gene>
<dbReference type="EMBL" id="BKCJ011821362">
    <property type="protein sequence ID" value="GFD55758.1"/>
    <property type="molecule type" value="Genomic_DNA"/>
</dbReference>
<protein>
    <submittedName>
        <fullName evidence="2">Uncharacterized protein</fullName>
    </submittedName>
</protein>
<sequence>GAGSDRACRAYGERGTVLGGVRSVQPSESSADARPAQPYWRCSRSTGQSRRVVASQVVPRHGNLDGPLQRQPSALGW</sequence>
<feature type="region of interest" description="Disordered" evidence="1">
    <location>
        <begin position="22"/>
        <end position="47"/>
    </location>
</feature>
<organism evidence="2">
    <name type="scientific">Tanacetum cinerariifolium</name>
    <name type="common">Dalmatian daisy</name>
    <name type="synonym">Chrysanthemum cinerariifolium</name>
    <dbReference type="NCBI Taxonomy" id="118510"/>
    <lineage>
        <taxon>Eukaryota</taxon>
        <taxon>Viridiplantae</taxon>
        <taxon>Streptophyta</taxon>
        <taxon>Embryophyta</taxon>
        <taxon>Tracheophyta</taxon>
        <taxon>Spermatophyta</taxon>
        <taxon>Magnoliopsida</taxon>
        <taxon>eudicotyledons</taxon>
        <taxon>Gunneridae</taxon>
        <taxon>Pentapetalae</taxon>
        <taxon>asterids</taxon>
        <taxon>campanulids</taxon>
        <taxon>Asterales</taxon>
        <taxon>Asteraceae</taxon>
        <taxon>Asteroideae</taxon>
        <taxon>Anthemideae</taxon>
        <taxon>Anthemidinae</taxon>
        <taxon>Tanacetum</taxon>
    </lineage>
</organism>
<evidence type="ECO:0000256" key="1">
    <source>
        <dbReference type="SAM" id="MobiDB-lite"/>
    </source>
</evidence>
<reference evidence="2" key="1">
    <citation type="journal article" date="2019" name="Sci. Rep.">
        <title>Draft genome of Tanacetum cinerariifolium, the natural source of mosquito coil.</title>
        <authorList>
            <person name="Yamashiro T."/>
            <person name="Shiraishi A."/>
            <person name="Satake H."/>
            <person name="Nakayama K."/>
        </authorList>
    </citation>
    <scope>NUCLEOTIDE SEQUENCE</scope>
</reference>
<name>A0A699XCM8_TANCI</name>
<dbReference type="AlphaFoldDB" id="A0A699XCM8"/>
<comment type="caution">
    <text evidence="2">The sequence shown here is derived from an EMBL/GenBank/DDBJ whole genome shotgun (WGS) entry which is preliminary data.</text>
</comment>
<feature type="non-terminal residue" evidence="2">
    <location>
        <position position="1"/>
    </location>
</feature>
<proteinExistence type="predicted"/>
<evidence type="ECO:0000313" key="2">
    <source>
        <dbReference type="EMBL" id="GFD55758.1"/>
    </source>
</evidence>